<protein>
    <submittedName>
        <fullName evidence="1">Uncharacterized protein</fullName>
    </submittedName>
</protein>
<dbReference type="Proteomes" id="UP000242310">
    <property type="component" value="Unassembled WGS sequence"/>
</dbReference>
<comment type="caution">
    <text evidence="1">The sequence shown here is derived from an EMBL/GenBank/DDBJ whole genome shotgun (WGS) entry which is preliminary data.</text>
</comment>
<organism evidence="1 2">
    <name type="scientific">Salsuginibacillus halophilus</name>
    <dbReference type="NCBI Taxonomy" id="517424"/>
    <lineage>
        <taxon>Bacteria</taxon>
        <taxon>Bacillati</taxon>
        <taxon>Bacillota</taxon>
        <taxon>Bacilli</taxon>
        <taxon>Bacillales</taxon>
        <taxon>Bacillaceae</taxon>
        <taxon>Salsuginibacillus</taxon>
    </lineage>
</organism>
<dbReference type="RefSeq" id="WP_106589984.1">
    <property type="nucleotide sequence ID" value="NZ_PYAV01000020.1"/>
</dbReference>
<dbReference type="EMBL" id="PYAV01000020">
    <property type="protein sequence ID" value="PSL41284.1"/>
    <property type="molecule type" value="Genomic_DNA"/>
</dbReference>
<evidence type="ECO:0000313" key="1">
    <source>
        <dbReference type="EMBL" id="PSL41284.1"/>
    </source>
</evidence>
<dbReference type="AlphaFoldDB" id="A0A2P8H511"/>
<gene>
    <name evidence="1" type="ORF">B0H94_12030</name>
</gene>
<sequence>MEDFDKEWYFDDDEELDEEDDPDYYLDTDEKSWLVFYFKRRSDFDENSLYLYQVVANTSEVAGNEAALRTYSEVKGRRMPEGAYAFIPVDHIECIGNKGLVRLISSYKLKLVDFAH</sequence>
<keyword evidence="2" id="KW-1185">Reference proteome</keyword>
<reference evidence="1 2" key="1">
    <citation type="submission" date="2018-03" db="EMBL/GenBank/DDBJ databases">
        <title>Genomic Encyclopedia of Type Strains, Phase III (KMG-III): the genomes of soil and plant-associated and newly described type strains.</title>
        <authorList>
            <person name="Whitman W."/>
        </authorList>
    </citation>
    <scope>NUCLEOTIDE SEQUENCE [LARGE SCALE GENOMIC DNA]</scope>
    <source>
        <strain evidence="1 2">CGMCC 1.07653</strain>
    </source>
</reference>
<proteinExistence type="predicted"/>
<evidence type="ECO:0000313" key="2">
    <source>
        <dbReference type="Proteomes" id="UP000242310"/>
    </source>
</evidence>
<name>A0A2P8H511_9BACI</name>
<accession>A0A2P8H511</accession>